<dbReference type="SUPFAM" id="SSF53474">
    <property type="entry name" value="alpha/beta-Hydrolases"/>
    <property type="match status" value="1"/>
</dbReference>
<dbReference type="AlphaFoldDB" id="A0A6J7IYT2"/>
<dbReference type="Gene3D" id="3.40.50.1820">
    <property type="entry name" value="alpha/beta hydrolase"/>
    <property type="match status" value="1"/>
</dbReference>
<reference evidence="2" key="1">
    <citation type="submission" date="2020-05" db="EMBL/GenBank/DDBJ databases">
        <authorList>
            <person name="Chiriac C."/>
            <person name="Salcher M."/>
            <person name="Ghai R."/>
            <person name="Kavagutti S V."/>
        </authorList>
    </citation>
    <scope>NUCLEOTIDE SEQUENCE</scope>
</reference>
<dbReference type="InterPro" id="IPR051044">
    <property type="entry name" value="MAG_DAG_Lipase"/>
</dbReference>
<name>A0A6J7IYT2_9ZZZZ</name>
<evidence type="ECO:0000313" key="2">
    <source>
        <dbReference type="EMBL" id="CAB4936288.1"/>
    </source>
</evidence>
<evidence type="ECO:0000259" key="1">
    <source>
        <dbReference type="Pfam" id="PF12146"/>
    </source>
</evidence>
<dbReference type="EMBL" id="CAFBMK010000202">
    <property type="protein sequence ID" value="CAB4936288.1"/>
    <property type="molecule type" value="Genomic_DNA"/>
</dbReference>
<feature type="domain" description="Serine aminopeptidase S33" evidence="1">
    <location>
        <begin position="27"/>
        <end position="252"/>
    </location>
</feature>
<proteinExistence type="predicted"/>
<gene>
    <name evidence="2" type="ORF">UFOPK3564_02663</name>
</gene>
<dbReference type="Pfam" id="PF12146">
    <property type="entry name" value="Hydrolase_4"/>
    <property type="match status" value="1"/>
</dbReference>
<dbReference type="PRINTS" id="PR00111">
    <property type="entry name" value="ABHYDROLASE"/>
</dbReference>
<accession>A0A6J7IYT2</accession>
<protein>
    <submittedName>
        <fullName evidence="2">Unannotated protein</fullName>
    </submittedName>
</protein>
<dbReference type="PANTHER" id="PTHR11614">
    <property type="entry name" value="PHOSPHOLIPASE-RELATED"/>
    <property type="match status" value="1"/>
</dbReference>
<sequence length="271" mass="28610">MSSYETTSTTGTHGELVVHRWTPPADHPYGIVLLAHGYGEHAGRYRHVAANLNAAGYSVIAPDHAGHGLSAGERALIVDLETLVDDFAAVGRAARAEHPAVPLVILGHSLGGVIATRTVQRGLVPADALILSGPIVGGNPDILALLDLDPIPEVPIDPAVLSRDPEVGKAYTDDPLVYHGPFRRETLQALATIVPVIAAADPIGDLPTLYLHGEEDALAPHAVTKPVVEGLGITSLEQRVYDGARHEILNETVRTEVLADIGTFLFRALPA</sequence>
<organism evidence="2">
    <name type="scientific">freshwater metagenome</name>
    <dbReference type="NCBI Taxonomy" id="449393"/>
    <lineage>
        <taxon>unclassified sequences</taxon>
        <taxon>metagenomes</taxon>
        <taxon>ecological metagenomes</taxon>
    </lineage>
</organism>
<dbReference type="InterPro" id="IPR022742">
    <property type="entry name" value="Hydrolase_4"/>
</dbReference>
<dbReference type="InterPro" id="IPR029058">
    <property type="entry name" value="AB_hydrolase_fold"/>
</dbReference>
<dbReference type="InterPro" id="IPR000073">
    <property type="entry name" value="AB_hydrolase_1"/>
</dbReference>